<feature type="region of interest" description="Disordered" evidence="1">
    <location>
        <begin position="77"/>
        <end position="102"/>
    </location>
</feature>
<protein>
    <submittedName>
        <fullName evidence="2">Uncharacterized protein</fullName>
    </submittedName>
</protein>
<reference evidence="2" key="2">
    <citation type="submission" date="2021-01" db="EMBL/GenBank/DDBJ databases">
        <authorList>
            <person name="Schikora-Tamarit M.A."/>
        </authorList>
    </citation>
    <scope>NUCLEOTIDE SEQUENCE</scope>
    <source>
        <strain evidence="2">NCAIM Y.01608</strain>
    </source>
</reference>
<dbReference type="AlphaFoldDB" id="A0A9P8PNB9"/>
<proteinExistence type="predicted"/>
<comment type="caution">
    <text evidence="2">The sequence shown here is derived from an EMBL/GenBank/DDBJ whole genome shotgun (WGS) entry which is preliminary data.</text>
</comment>
<organism evidence="2 3">
    <name type="scientific">Ogataea polymorpha</name>
    <dbReference type="NCBI Taxonomy" id="460523"/>
    <lineage>
        <taxon>Eukaryota</taxon>
        <taxon>Fungi</taxon>
        <taxon>Dikarya</taxon>
        <taxon>Ascomycota</taxon>
        <taxon>Saccharomycotina</taxon>
        <taxon>Pichiomycetes</taxon>
        <taxon>Pichiales</taxon>
        <taxon>Pichiaceae</taxon>
        <taxon>Ogataea</taxon>
    </lineage>
</organism>
<gene>
    <name evidence="2" type="ORF">OGATHE_001633</name>
</gene>
<evidence type="ECO:0000256" key="1">
    <source>
        <dbReference type="SAM" id="MobiDB-lite"/>
    </source>
</evidence>
<name>A0A9P8PNB9_9ASCO</name>
<keyword evidence="3" id="KW-1185">Reference proteome</keyword>
<accession>A0A9P8PNB9</accession>
<dbReference type="Proteomes" id="UP000788993">
    <property type="component" value="Unassembled WGS sequence"/>
</dbReference>
<evidence type="ECO:0000313" key="3">
    <source>
        <dbReference type="Proteomes" id="UP000788993"/>
    </source>
</evidence>
<evidence type="ECO:0000313" key="2">
    <source>
        <dbReference type="EMBL" id="KAH3675293.1"/>
    </source>
</evidence>
<reference evidence="2" key="1">
    <citation type="journal article" date="2021" name="Open Biol.">
        <title>Shared evolutionary footprints suggest mitochondrial oxidative damage underlies multiple complex I losses in fungi.</title>
        <authorList>
            <person name="Schikora-Tamarit M.A."/>
            <person name="Marcet-Houben M."/>
            <person name="Nosek J."/>
            <person name="Gabaldon T."/>
        </authorList>
    </citation>
    <scope>NUCLEOTIDE SEQUENCE</scope>
    <source>
        <strain evidence="2">NCAIM Y.01608</strain>
    </source>
</reference>
<sequence length="195" mass="18597">MTGTSFSGTSALESFGEGFGEASGEAGSGLTVIVCTGVGSATSPGSCGSFASSACSACSSSGSCSCSSMSDPLGEMSASVPEAKSASSPRKPRVGGKESEPKFATCESGARLESSSVGDVLTSVWAAGCSCLLSRASGASSEIAPGMSLKTSSQASISSCSVPSDSASVCTGFSSSSICAAKLSLGSSSDSAAGT</sequence>
<dbReference type="EMBL" id="JAEUBD010000382">
    <property type="protein sequence ID" value="KAH3675293.1"/>
    <property type="molecule type" value="Genomic_DNA"/>
</dbReference>